<gene>
    <name evidence="2" type="ORF">GCM10010389_06740</name>
</gene>
<organism evidence="2 3">
    <name type="scientific">Streptomyces echinoruber</name>
    <dbReference type="NCBI Taxonomy" id="68898"/>
    <lineage>
        <taxon>Bacteria</taxon>
        <taxon>Bacillati</taxon>
        <taxon>Actinomycetota</taxon>
        <taxon>Actinomycetes</taxon>
        <taxon>Kitasatosporales</taxon>
        <taxon>Streptomycetaceae</taxon>
        <taxon>Streptomyces</taxon>
    </lineage>
</organism>
<evidence type="ECO:0000256" key="1">
    <source>
        <dbReference type="SAM" id="MobiDB-lite"/>
    </source>
</evidence>
<sequence length="104" mass="10275">MLVADLDDDGTGVLQTADQLDAGAGVHDGVGDELADDDQGVLGQAAGEVLGAGHAQPGPLPQCRPHQVAGGAGRQEAAGQRRPGLGGSVATPGRGLPLCRNDPH</sequence>
<evidence type="ECO:0000313" key="2">
    <source>
        <dbReference type="EMBL" id="GGZ72163.1"/>
    </source>
</evidence>
<evidence type="ECO:0000313" key="3">
    <source>
        <dbReference type="Proteomes" id="UP000623010"/>
    </source>
</evidence>
<dbReference type="EMBL" id="BMWH01000002">
    <property type="protein sequence ID" value="GGZ72163.1"/>
    <property type="molecule type" value="Genomic_DNA"/>
</dbReference>
<proteinExistence type="predicted"/>
<reference evidence="2" key="1">
    <citation type="journal article" date="2014" name="Int. J. Syst. Evol. Microbiol.">
        <title>Complete genome sequence of Corynebacterium casei LMG S-19264T (=DSM 44701T), isolated from a smear-ripened cheese.</title>
        <authorList>
            <consortium name="US DOE Joint Genome Institute (JGI-PGF)"/>
            <person name="Walter F."/>
            <person name="Albersmeier A."/>
            <person name="Kalinowski J."/>
            <person name="Ruckert C."/>
        </authorList>
    </citation>
    <scope>NUCLEOTIDE SEQUENCE</scope>
    <source>
        <strain evidence="2">JCM 5016</strain>
    </source>
</reference>
<accession>A0A918V5P4</accession>
<feature type="region of interest" description="Disordered" evidence="1">
    <location>
        <begin position="51"/>
        <end position="104"/>
    </location>
</feature>
<comment type="caution">
    <text evidence="2">The sequence shown here is derived from an EMBL/GenBank/DDBJ whole genome shotgun (WGS) entry which is preliminary data.</text>
</comment>
<dbReference type="AlphaFoldDB" id="A0A918V5P4"/>
<reference evidence="2" key="2">
    <citation type="submission" date="2020-09" db="EMBL/GenBank/DDBJ databases">
        <authorList>
            <person name="Sun Q."/>
            <person name="Ohkuma M."/>
        </authorList>
    </citation>
    <scope>NUCLEOTIDE SEQUENCE</scope>
    <source>
        <strain evidence="2">JCM 5016</strain>
    </source>
</reference>
<dbReference type="Proteomes" id="UP000623010">
    <property type="component" value="Unassembled WGS sequence"/>
</dbReference>
<keyword evidence="3" id="KW-1185">Reference proteome</keyword>
<protein>
    <submittedName>
        <fullName evidence="2">Uncharacterized protein</fullName>
    </submittedName>
</protein>
<name>A0A918V5P4_9ACTN</name>